<dbReference type="EMBL" id="CP034791">
    <property type="protein sequence ID" value="AZT89401.1"/>
    <property type="molecule type" value="Genomic_DNA"/>
</dbReference>
<dbReference type="Proteomes" id="UP000282930">
    <property type="component" value="Chromosome"/>
</dbReference>
<gene>
    <name evidence="3" type="ORF">ELD05_01150</name>
</gene>
<reference evidence="3 4" key="1">
    <citation type="submission" date="2018-12" db="EMBL/GenBank/DDBJ databases">
        <title>Genome sequence from the cellulolytic species, Caldicellulosiruptor changbaiensis.</title>
        <authorList>
            <person name="Blumer-Schuette S.E."/>
            <person name="Mendoza C."/>
        </authorList>
    </citation>
    <scope>NUCLEOTIDE SEQUENCE [LARGE SCALE GENOMIC DNA]</scope>
    <source>
        <strain evidence="3 4">CBS-Z</strain>
    </source>
</reference>
<dbReference type="CDD" id="cd00371">
    <property type="entry name" value="HMA"/>
    <property type="match status" value="1"/>
</dbReference>
<dbReference type="RefSeq" id="WP_127351030.1">
    <property type="nucleotide sequence ID" value="NZ_CP034791.1"/>
</dbReference>
<dbReference type="FunFam" id="3.30.70.100:FF:000001">
    <property type="entry name" value="ATPase copper transporting beta"/>
    <property type="match status" value="1"/>
</dbReference>
<dbReference type="InterPro" id="IPR036163">
    <property type="entry name" value="HMA_dom_sf"/>
</dbReference>
<organism evidence="3 4">
    <name type="scientific">Caldicellulosiruptor changbaiensis</name>
    <dbReference type="NCBI Taxonomy" id="1222016"/>
    <lineage>
        <taxon>Bacteria</taxon>
        <taxon>Bacillati</taxon>
        <taxon>Bacillota</taxon>
        <taxon>Bacillota incertae sedis</taxon>
        <taxon>Caldicellulosiruptorales</taxon>
        <taxon>Caldicellulosiruptoraceae</taxon>
        <taxon>Caldicellulosiruptor</taxon>
    </lineage>
</organism>
<dbReference type="GO" id="GO:0046872">
    <property type="term" value="F:metal ion binding"/>
    <property type="evidence" value="ECO:0007669"/>
    <property type="project" value="UniProtKB-KW"/>
</dbReference>
<dbReference type="Gene3D" id="3.30.70.100">
    <property type="match status" value="1"/>
</dbReference>
<sequence length="69" mass="7815">MTKKIYIKGMESEHCAKIVENTLKSLDGVHSVKVDLKEKVAAVELHKDVKDDEFVRAIDDAGYEVVRIE</sequence>
<name>A0A3T0D2A8_9FIRM</name>
<dbReference type="InterPro" id="IPR006121">
    <property type="entry name" value="HMA_dom"/>
</dbReference>
<evidence type="ECO:0000313" key="3">
    <source>
        <dbReference type="EMBL" id="AZT89401.1"/>
    </source>
</evidence>
<feature type="domain" description="HMA" evidence="2">
    <location>
        <begin position="1"/>
        <end position="66"/>
    </location>
</feature>
<evidence type="ECO:0000256" key="1">
    <source>
        <dbReference type="ARBA" id="ARBA00022723"/>
    </source>
</evidence>
<proteinExistence type="predicted"/>
<dbReference type="KEGG" id="ccha:ELD05_01150"/>
<dbReference type="PROSITE" id="PS50846">
    <property type="entry name" value="HMA_2"/>
    <property type="match status" value="1"/>
</dbReference>
<evidence type="ECO:0000259" key="2">
    <source>
        <dbReference type="PROSITE" id="PS50846"/>
    </source>
</evidence>
<dbReference type="AlphaFoldDB" id="A0A3T0D2A8"/>
<protein>
    <submittedName>
        <fullName evidence="3">Heavy-metal-associated domain-containing protein</fullName>
    </submittedName>
</protein>
<dbReference type="SUPFAM" id="SSF55008">
    <property type="entry name" value="HMA, heavy metal-associated domain"/>
    <property type="match status" value="1"/>
</dbReference>
<keyword evidence="1" id="KW-0479">Metal-binding</keyword>
<dbReference type="Pfam" id="PF00403">
    <property type="entry name" value="HMA"/>
    <property type="match status" value="1"/>
</dbReference>
<keyword evidence="4" id="KW-1185">Reference proteome</keyword>
<accession>A0A3T0D2A8</accession>
<evidence type="ECO:0000313" key="4">
    <source>
        <dbReference type="Proteomes" id="UP000282930"/>
    </source>
</evidence>